<accession>A0A7G9GQD2</accession>
<proteinExistence type="predicted"/>
<dbReference type="Proteomes" id="UP000515856">
    <property type="component" value="Chromosome"/>
</dbReference>
<reference evidence="2 3" key="1">
    <citation type="submission" date="2020-08" db="EMBL/GenBank/DDBJ databases">
        <authorList>
            <person name="Liu C."/>
            <person name="Sun Q."/>
        </authorList>
    </citation>
    <scope>NUCLEOTIDE SEQUENCE [LARGE SCALE GENOMIC DNA]</scope>
    <source>
        <strain evidence="2 3">NSJ-61</strain>
    </source>
</reference>
<dbReference type="KEGG" id="ehn:H9Q80_03405"/>
<name>A0A7G9GQD2_9FIRM</name>
<protein>
    <submittedName>
        <fullName evidence="2">Uncharacterized protein</fullName>
    </submittedName>
</protein>
<feature type="transmembrane region" description="Helical" evidence="1">
    <location>
        <begin position="7"/>
        <end position="27"/>
    </location>
</feature>
<keyword evidence="1" id="KW-0472">Membrane</keyword>
<keyword evidence="3" id="KW-1185">Reference proteome</keyword>
<keyword evidence="1" id="KW-1133">Transmembrane helix</keyword>
<dbReference type="EMBL" id="CP060636">
    <property type="protein sequence ID" value="QNM13014.1"/>
    <property type="molecule type" value="Genomic_DNA"/>
</dbReference>
<sequence length="130" mass="15439">MKDKKLKYAVLLIICILIQCLCLYLIYAHDHDWIVFASSCGIVISMLIQKKYLINEFRMRRKMIKTKDDILLNHEIYAAAKAYRFMSTLFASFLLIYAISGLLTKVIFFTFVIIYFLCEIYRICLIKRNE</sequence>
<feature type="transmembrane region" description="Helical" evidence="1">
    <location>
        <begin position="33"/>
        <end position="53"/>
    </location>
</feature>
<evidence type="ECO:0000256" key="1">
    <source>
        <dbReference type="SAM" id="Phobius"/>
    </source>
</evidence>
<dbReference type="RefSeq" id="WP_117454951.1">
    <property type="nucleotide sequence ID" value="NZ_CP060636.1"/>
</dbReference>
<organism evidence="2 3">
    <name type="scientific">[Eubacterium] hominis</name>
    <dbReference type="NCBI Taxonomy" id="2764325"/>
    <lineage>
        <taxon>Bacteria</taxon>
        <taxon>Bacillati</taxon>
        <taxon>Bacillota</taxon>
        <taxon>Erysipelotrichia</taxon>
        <taxon>Erysipelotrichales</taxon>
        <taxon>Erysipelotrichaceae</taxon>
        <taxon>Amedibacillus</taxon>
    </lineage>
</organism>
<evidence type="ECO:0000313" key="3">
    <source>
        <dbReference type="Proteomes" id="UP000515856"/>
    </source>
</evidence>
<keyword evidence="1" id="KW-0812">Transmembrane</keyword>
<evidence type="ECO:0000313" key="2">
    <source>
        <dbReference type="EMBL" id="QNM13014.1"/>
    </source>
</evidence>
<dbReference type="AlphaFoldDB" id="A0A7G9GQD2"/>
<gene>
    <name evidence="2" type="ORF">H9Q80_03405</name>
</gene>